<dbReference type="HOGENOM" id="CLU_640967_0_0_1"/>
<dbReference type="OrthoDB" id="10666946at2759"/>
<evidence type="ECO:0008006" key="5">
    <source>
        <dbReference type="Google" id="ProtNLM"/>
    </source>
</evidence>
<evidence type="ECO:0000313" key="4">
    <source>
        <dbReference type="Proteomes" id="UP000016933"/>
    </source>
</evidence>
<reference evidence="3 4" key="2">
    <citation type="journal article" date="2012" name="PLoS Pathog.">
        <title>Diverse lifestyles and strategies of plant pathogenesis encoded in the genomes of eighteen Dothideomycetes fungi.</title>
        <authorList>
            <person name="Ohm R.A."/>
            <person name="Feau N."/>
            <person name="Henrissat B."/>
            <person name="Schoch C.L."/>
            <person name="Horwitz B.A."/>
            <person name="Barry K.W."/>
            <person name="Condon B.J."/>
            <person name="Copeland A.C."/>
            <person name="Dhillon B."/>
            <person name="Glaser F."/>
            <person name="Hesse C.N."/>
            <person name="Kosti I."/>
            <person name="LaButti K."/>
            <person name="Lindquist E.A."/>
            <person name="Lucas S."/>
            <person name="Salamov A.A."/>
            <person name="Bradshaw R.E."/>
            <person name="Ciuffetti L."/>
            <person name="Hamelin R.C."/>
            <person name="Kema G.H.J."/>
            <person name="Lawrence C."/>
            <person name="Scott J.A."/>
            <person name="Spatafora J.W."/>
            <person name="Turgeon B.G."/>
            <person name="de Wit P.J.G.M."/>
            <person name="Zhong S."/>
            <person name="Goodwin S.B."/>
            <person name="Grigoriev I.V."/>
        </authorList>
    </citation>
    <scope>NUCLEOTIDE SEQUENCE [LARGE SCALE GENOMIC DNA]</scope>
    <source>
        <strain evidence="4">NZE10 / CBS 128990</strain>
    </source>
</reference>
<evidence type="ECO:0000313" key="3">
    <source>
        <dbReference type="EMBL" id="EME38650.1"/>
    </source>
</evidence>
<dbReference type="Proteomes" id="UP000016933">
    <property type="component" value="Unassembled WGS sequence"/>
</dbReference>
<dbReference type="InterPro" id="IPR035979">
    <property type="entry name" value="RBD_domain_sf"/>
</dbReference>
<dbReference type="AlphaFoldDB" id="M2YI79"/>
<organism evidence="3 4">
    <name type="scientific">Dothistroma septosporum (strain NZE10 / CBS 128990)</name>
    <name type="common">Red band needle blight fungus</name>
    <name type="synonym">Mycosphaerella pini</name>
    <dbReference type="NCBI Taxonomy" id="675120"/>
    <lineage>
        <taxon>Eukaryota</taxon>
        <taxon>Fungi</taxon>
        <taxon>Dikarya</taxon>
        <taxon>Ascomycota</taxon>
        <taxon>Pezizomycotina</taxon>
        <taxon>Dothideomycetes</taxon>
        <taxon>Dothideomycetidae</taxon>
        <taxon>Mycosphaerellales</taxon>
        <taxon>Mycosphaerellaceae</taxon>
        <taxon>Dothistroma</taxon>
    </lineage>
</organism>
<evidence type="ECO:0000256" key="2">
    <source>
        <dbReference type="SAM" id="MobiDB-lite"/>
    </source>
</evidence>
<accession>M2YI79</accession>
<name>M2YI79_DOTSN</name>
<dbReference type="SUPFAM" id="SSF54928">
    <property type="entry name" value="RNA-binding domain, RBD"/>
    <property type="match status" value="1"/>
</dbReference>
<reference evidence="4" key="1">
    <citation type="journal article" date="2012" name="PLoS Genet.">
        <title>The genomes of the fungal plant pathogens Cladosporium fulvum and Dothistroma septosporum reveal adaptation to different hosts and lifestyles but also signatures of common ancestry.</title>
        <authorList>
            <person name="de Wit P.J.G.M."/>
            <person name="van der Burgt A."/>
            <person name="Oekmen B."/>
            <person name="Stergiopoulos I."/>
            <person name="Abd-Elsalam K.A."/>
            <person name="Aerts A.L."/>
            <person name="Bahkali A.H."/>
            <person name="Beenen H.G."/>
            <person name="Chettri P."/>
            <person name="Cox M.P."/>
            <person name="Datema E."/>
            <person name="de Vries R.P."/>
            <person name="Dhillon B."/>
            <person name="Ganley A.R."/>
            <person name="Griffiths S.A."/>
            <person name="Guo Y."/>
            <person name="Hamelin R.C."/>
            <person name="Henrissat B."/>
            <person name="Kabir M.S."/>
            <person name="Jashni M.K."/>
            <person name="Kema G."/>
            <person name="Klaubauf S."/>
            <person name="Lapidus A."/>
            <person name="Levasseur A."/>
            <person name="Lindquist E."/>
            <person name="Mehrabi R."/>
            <person name="Ohm R.A."/>
            <person name="Owen T.J."/>
            <person name="Salamov A."/>
            <person name="Schwelm A."/>
            <person name="Schijlen E."/>
            <person name="Sun H."/>
            <person name="van den Burg H.A."/>
            <person name="van Ham R.C.H.J."/>
            <person name="Zhang S."/>
            <person name="Goodwin S.B."/>
            <person name="Grigoriev I.V."/>
            <person name="Collemare J."/>
            <person name="Bradshaw R.E."/>
        </authorList>
    </citation>
    <scope>NUCLEOTIDE SEQUENCE [LARGE SCALE GENOMIC DNA]</scope>
    <source>
        <strain evidence="4">NZE10 / CBS 128990</strain>
    </source>
</reference>
<keyword evidence="4" id="KW-1185">Reference proteome</keyword>
<proteinExistence type="predicted"/>
<gene>
    <name evidence="3" type="ORF">DOTSEDRAFT_75417</name>
</gene>
<feature type="compositionally biased region" description="Basic and acidic residues" evidence="2">
    <location>
        <begin position="71"/>
        <end position="85"/>
    </location>
</feature>
<keyword evidence="1" id="KW-0175">Coiled coil</keyword>
<dbReference type="InterPro" id="IPR012677">
    <property type="entry name" value="Nucleotide-bd_a/b_plait_sf"/>
</dbReference>
<feature type="coiled-coil region" evidence="1">
    <location>
        <begin position="36"/>
        <end position="70"/>
    </location>
</feature>
<dbReference type="EMBL" id="KB446546">
    <property type="protein sequence ID" value="EME38650.1"/>
    <property type="molecule type" value="Genomic_DNA"/>
</dbReference>
<feature type="region of interest" description="Disordered" evidence="2">
    <location>
        <begin position="71"/>
        <end position="96"/>
    </location>
</feature>
<sequence length="428" mass="47465">MGEGGGANVPLGSKSKTLATQFQMLEDLFGAMMVKNEKLEADVKNATLQAKEATRKMEATQLENEVLRKDVTQHGKKLKQIEGKGSKPASQKPDQSCWDKQIEGLQVPLQAAANMAIATTHETAKLKKYIKSVDDKRADDRSDLEHKNMLADIKMVNLEATVPVSSGDVMSSAYLYALESRLTQLSERITPPRSPFHKPIGQVLVANFSETSPYSPEWLLKWNFESDIGPVSQVVMFHQYNSLNALALVQFEDADHATRAHTHDCRSFIWTPTKIEVKEVLYLDGGTIPSSRQHRVVVTGLPIHYSLEDVQTLLRSTLRPFAGDDDQDSDDTAMLSRDAQGQFTGHAIVQPEDAEDIGRLVRLLDEKVLDGSELRVGIVEDEGWVEGFDVEIQGLERLRSLGGSEQDGAQWKYEEGHCADDWSTASSG</sequence>
<dbReference type="GO" id="GO:0003676">
    <property type="term" value="F:nucleic acid binding"/>
    <property type="evidence" value="ECO:0007669"/>
    <property type="project" value="InterPro"/>
</dbReference>
<evidence type="ECO:0000256" key="1">
    <source>
        <dbReference type="SAM" id="Coils"/>
    </source>
</evidence>
<dbReference type="Gene3D" id="3.30.70.330">
    <property type="match status" value="1"/>
</dbReference>
<protein>
    <recommendedName>
        <fullName evidence="5">RRM domain-containing protein</fullName>
    </recommendedName>
</protein>